<evidence type="ECO:0000313" key="1">
    <source>
        <dbReference type="EMBL" id="NML18822.1"/>
    </source>
</evidence>
<sequence>MAIHGWTPEAGAEAATAAGSASSEPPQATRPIERTALTAMASGVFLAKNRGCIVVSFELMEQALLTRPGAVTAKLNKTRHVSEDCTGSCRGNHRLKSKIIRISRYSAANLIKPLAPRQFTRAATLKSNTKFVRFDTFSVSNWDYPQPNLHTALISKASKTFDDCTAMAHHPVNFEKPRVPIERTSMPQGAK</sequence>
<keyword evidence="2" id="KW-1185">Reference proteome</keyword>
<comment type="caution">
    <text evidence="1">The sequence shown here is derived from an EMBL/GenBank/DDBJ whole genome shotgun (WGS) entry which is preliminary data.</text>
</comment>
<evidence type="ECO:0000313" key="2">
    <source>
        <dbReference type="Proteomes" id="UP000574067"/>
    </source>
</evidence>
<accession>A0A848FHT8</accession>
<protein>
    <submittedName>
        <fullName evidence="1">Uncharacterized protein</fullName>
    </submittedName>
</protein>
<gene>
    <name evidence="1" type="ORF">HHL10_28015</name>
</gene>
<proteinExistence type="predicted"/>
<reference evidence="1 2" key="1">
    <citation type="submission" date="2020-04" db="EMBL/GenBank/DDBJ databases">
        <title>Azohydromonas sp. isolated from soil.</title>
        <authorList>
            <person name="Dahal R.H."/>
        </authorList>
    </citation>
    <scope>NUCLEOTIDE SEQUENCE [LARGE SCALE GENOMIC DNA]</scope>
    <source>
        <strain evidence="1 2">G-1-1-14</strain>
    </source>
</reference>
<dbReference type="AlphaFoldDB" id="A0A848FHT8"/>
<name>A0A848FHT8_9BURK</name>
<dbReference type="Proteomes" id="UP000574067">
    <property type="component" value="Unassembled WGS sequence"/>
</dbReference>
<dbReference type="RefSeq" id="WP_169163713.1">
    <property type="nucleotide sequence ID" value="NZ_JABBFW010000041.1"/>
</dbReference>
<organism evidence="1 2">
    <name type="scientific">Azohydromonas caseinilytica</name>
    <dbReference type="NCBI Taxonomy" id="2728836"/>
    <lineage>
        <taxon>Bacteria</taxon>
        <taxon>Pseudomonadati</taxon>
        <taxon>Pseudomonadota</taxon>
        <taxon>Betaproteobacteria</taxon>
        <taxon>Burkholderiales</taxon>
        <taxon>Sphaerotilaceae</taxon>
        <taxon>Azohydromonas</taxon>
    </lineage>
</organism>
<dbReference type="EMBL" id="JABBFW010000041">
    <property type="protein sequence ID" value="NML18822.1"/>
    <property type="molecule type" value="Genomic_DNA"/>
</dbReference>